<dbReference type="Proteomes" id="UP001050691">
    <property type="component" value="Unassembled WGS sequence"/>
</dbReference>
<protein>
    <recommendedName>
        <fullName evidence="5">Protein-S-isoprenylcysteine O-methyltransferase</fullName>
        <ecNumber evidence="5">2.1.1.100</ecNumber>
    </recommendedName>
</protein>
<dbReference type="PANTHER" id="PTHR12714:SF9">
    <property type="entry name" value="PROTEIN-S-ISOPRENYLCYSTEINE O-METHYLTRANSFERASE"/>
    <property type="match status" value="1"/>
</dbReference>
<name>A0AAV5AT29_9AGAM</name>
<dbReference type="GO" id="GO:0004671">
    <property type="term" value="F:protein C-terminal S-isoprenylcysteine carboxyl O-methyltransferase activity"/>
    <property type="evidence" value="ECO:0007669"/>
    <property type="project" value="UniProtKB-EC"/>
</dbReference>
<gene>
    <name evidence="6" type="ORF">Clacol_010187</name>
</gene>
<comment type="catalytic activity">
    <reaction evidence="5">
        <text>[protein]-C-terminal S-[(2E,6E)-farnesyl]-L-cysteine + S-adenosyl-L-methionine = [protein]-C-terminal S-[(2E,6E)-farnesyl]-L-cysteine methyl ester + S-adenosyl-L-homocysteine</text>
        <dbReference type="Rhea" id="RHEA:21672"/>
        <dbReference type="Rhea" id="RHEA-COMP:12125"/>
        <dbReference type="Rhea" id="RHEA-COMP:12126"/>
        <dbReference type="ChEBI" id="CHEBI:57856"/>
        <dbReference type="ChEBI" id="CHEBI:59789"/>
        <dbReference type="ChEBI" id="CHEBI:90510"/>
        <dbReference type="ChEBI" id="CHEBI:90511"/>
        <dbReference type="EC" id="2.1.1.100"/>
    </reaction>
</comment>
<proteinExistence type="inferred from homology"/>
<evidence type="ECO:0000256" key="2">
    <source>
        <dbReference type="ARBA" id="ARBA00022692"/>
    </source>
</evidence>
<feature type="transmembrane region" description="Helical" evidence="5">
    <location>
        <begin position="46"/>
        <end position="70"/>
    </location>
</feature>
<evidence type="ECO:0000256" key="5">
    <source>
        <dbReference type="RuleBase" id="RU362022"/>
    </source>
</evidence>
<dbReference type="Pfam" id="PF04140">
    <property type="entry name" value="ICMT"/>
    <property type="match status" value="1"/>
</dbReference>
<comment type="subcellular location">
    <subcellularLocation>
        <location evidence="5">Endoplasmic reticulum membrane</location>
        <topology evidence="5">Multi-pass membrane protein</topology>
    </subcellularLocation>
    <subcellularLocation>
        <location evidence="1">Membrane</location>
        <topology evidence="1">Multi-pass membrane protein</topology>
    </subcellularLocation>
</comment>
<keyword evidence="4 5" id="KW-0472">Membrane</keyword>
<feature type="transmembrane region" description="Helical" evidence="5">
    <location>
        <begin position="103"/>
        <end position="123"/>
    </location>
</feature>
<organism evidence="6 7">
    <name type="scientific">Clathrus columnatus</name>
    <dbReference type="NCBI Taxonomy" id="1419009"/>
    <lineage>
        <taxon>Eukaryota</taxon>
        <taxon>Fungi</taxon>
        <taxon>Dikarya</taxon>
        <taxon>Basidiomycota</taxon>
        <taxon>Agaricomycotina</taxon>
        <taxon>Agaricomycetes</taxon>
        <taxon>Phallomycetidae</taxon>
        <taxon>Phallales</taxon>
        <taxon>Clathraceae</taxon>
        <taxon>Clathrus</taxon>
    </lineage>
</organism>
<keyword evidence="5" id="KW-0489">Methyltransferase</keyword>
<comment type="similarity">
    <text evidence="5">Belongs to the class VI-like SAM-binding methyltransferase superfamily. Isoprenylcysteine carboxyl methyltransferase family.</text>
</comment>
<keyword evidence="5" id="KW-0256">Endoplasmic reticulum</keyword>
<keyword evidence="5" id="KW-0808">Transferase</keyword>
<keyword evidence="5" id="KW-0949">S-adenosyl-L-methionine</keyword>
<keyword evidence="3 5" id="KW-1133">Transmembrane helix</keyword>
<evidence type="ECO:0000313" key="7">
    <source>
        <dbReference type="Proteomes" id="UP001050691"/>
    </source>
</evidence>
<sequence>MSIIAVFKGVLLLLGSTFFVFGLTPPNPPPKEKSLIYKGQLFERTFKLLICGGSAPTLLAFSGNIVSLFFNGPPQPYIHHNKIISKICSHPSSSSSFQNLTQLSLPFLLGTFALLLGSSIRLWCFHTLGELFTYEVSVQPEHKLITSGPYGIVRHPSYTGLVVMCIGAAIVCLSPGSYLYECKPTVMNAKWFIGLWLFVAAFVTVSLGRRGEVEDLALEKRFGQVWREYSKRVGYRFIPYLI</sequence>
<accession>A0AAV5AT29</accession>
<keyword evidence="2 5" id="KW-0812">Transmembrane</keyword>
<dbReference type="InterPro" id="IPR007269">
    <property type="entry name" value="ICMT_MeTrfase"/>
</dbReference>
<dbReference type="GO" id="GO:0032259">
    <property type="term" value="P:methylation"/>
    <property type="evidence" value="ECO:0007669"/>
    <property type="project" value="UniProtKB-KW"/>
</dbReference>
<feature type="transmembrane region" description="Helical" evidence="5">
    <location>
        <begin position="158"/>
        <end position="179"/>
    </location>
</feature>
<evidence type="ECO:0000313" key="6">
    <source>
        <dbReference type="EMBL" id="GJJ15909.1"/>
    </source>
</evidence>
<dbReference type="GO" id="GO:0005789">
    <property type="term" value="C:endoplasmic reticulum membrane"/>
    <property type="evidence" value="ECO:0007669"/>
    <property type="project" value="UniProtKB-SubCell"/>
</dbReference>
<dbReference type="AlphaFoldDB" id="A0AAV5AT29"/>
<dbReference type="EMBL" id="BPWL01000011">
    <property type="protein sequence ID" value="GJJ15909.1"/>
    <property type="molecule type" value="Genomic_DNA"/>
</dbReference>
<dbReference type="PANTHER" id="PTHR12714">
    <property type="entry name" value="PROTEIN-S ISOPRENYLCYSTEINE O-METHYLTRANSFERASE"/>
    <property type="match status" value="1"/>
</dbReference>
<dbReference type="EC" id="2.1.1.100" evidence="5"/>
<keyword evidence="7" id="KW-1185">Reference proteome</keyword>
<comment type="caution">
    <text evidence="6">The sequence shown here is derived from an EMBL/GenBank/DDBJ whole genome shotgun (WGS) entry which is preliminary data.</text>
</comment>
<evidence type="ECO:0000256" key="3">
    <source>
        <dbReference type="ARBA" id="ARBA00022989"/>
    </source>
</evidence>
<evidence type="ECO:0000256" key="4">
    <source>
        <dbReference type="ARBA" id="ARBA00023136"/>
    </source>
</evidence>
<feature type="transmembrane region" description="Helical" evidence="5">
    <location>
        <begin position="191"/>
        <end position="208"/>
    </location>
</feature>
<reference evidence="6" key="1">
    <citation type="submission" date="2021-10" db="EMBL/GenBank/DDBJ databases">
        <title>De novo Genome Assembly of Clathrus columnatus (Basidiomycota, Fungi) Using Illumina and Nanopore Sequence Data.</title>
        <authorList>
            <person name="Ogiso-Tanaka E."/>
            <person name="Itagaki H."/>
            <person name="Hosoya T."/>
            <person name="Hosaka K."/>
        </authorList>
    </citation>
    <scope>NUCLEOTIDE SEQUENCE</scope>
    <source>
        <strain evidence="6">MO-923</strain>
    </source>
</reference>
<dbReference type="Gene3D" id="1.20.120.1630">
    <property type="match status" value="1"/>
</dbReference>
<evidence type="ECO:0000256" key="1">
    <source>
        <dbReference type="ARBA" id="ARBA00004141"/>
    </source>
</evidence>